<comment type="caution">
    <text evidence="2">The sequence shown here is derived from an EMBL/GenBank/DDBJ whole genome shotgun (WGS) entry which is preliminary data.</text>
</comment>
<dbReference type="Proteomes" id="UP000032544">
    <property type="component" value="Unassembled WGS sequence"/>
</dbReference>
<keyword evidence="3" id="KW-1185">Reference proteome</keyword>
<feature type="domain" description="Helix-turn-helix" evidence="1">
    <location>
        <begin position="42"/>
        <end position="88"/>
    </location>
</feature>
<evidence type="ECO:0000313" key="2">
    <source>
        <dbReference type="EMBL" id="KJF44285.1"/>
    </source>
</evidence>
<dbReference type="OrthoDB" id="1097811at2"/>
<dbReference type="SUPFAM" id="SSF46955">
    <property type="entry name" value="Putative DNA-binding domain"/>
    <property type="match status" value="1"/>
</dbReference>
<sequence length="97" mass="11328">MEKSLQFIQTTPKELQQAIIDGVKVHLEQIKKEFQPKQATEYLTRNEVKDLLKVDLSTVHNWTKRGKLRAYGLGNRVYYKRTEVEAAIKPLNSKEDL</sequence>
<evidence type="ECO:0000259" key="1">
    <source>
        <dbReference type="Pfam" id="PF12728"/>
    </source>
</evidence>
<dbReference type="AlphaFoldDB" id="A0A0D8JBD4"/>
<dbReference type="RefSeq" id="WP_045025842.1">
    <property type="nucleotide sequence ID" value="NZ_JRHC01000001.1"/>
</dbReference>
<proteinExistence type="predicted"/>
<dbReference type="InterPro" id="IPR009061">
    <property type="entry name" value="DNA-bd_dom_put_sf"/>
</dbReference>
<keyword evidence="2" id="KW-0238">DNA-binding</keyword>
<evidence type="ECO:0000313" key="3">
    <source>
        <dbReference type="Proteomes" id="UP000032544"/>
    </source>
</evidence>
<dbReference type="EMBL" id="JRHC01000001">
    <property type="protein sequence ID" value="KJF44285.1"/>
    <property type="molecule type" value="Genomic_DNA"/>
</dbReference>
<dbReference type="Pfam" id="PF12728">
    <property type="entry name" value="HTH_17"/>
    <property type="match status" value="1"/>
</dbReference>
<dbReference type="STRING" id="1544798.LH29_01865"/>
<dbReference type="GO" id="GO:0003677">
    <property type="term" value="F:DNA binding"/>
    <property type="evidence" value="ECO:0007669"/>
    <property type="project" value="UniProtKB-KW"/>
</dbReference>
<dbReference type="NCBIfam" id="TIGR01764">
    <property type="entry name" value="excise"/>
    <property type="match status" value="1"/>
</dbReference>
<gene>
    <name evidence="2" type="ORF">LH29_01865</name>
</gene>
<protein>
    <submittedName>
        <fullName evidence="2">DNA-binding protein</fullName>
    </submittedName>
</protein>
<reference evidence="2 3" key="1">
    <citation type="submission" date="2014-09" db="EMBL/GenBank/DDBJ databases">
        <title>Draft Genome Sequence of Draconibacterium sp. JN14CK-3.</title>
        <authorList>
            <person name="Dong C."/>
            <person name="Lai Q."/>
            <person name="Shao Z."/>
        </authorList>
    </citation>
    <scope>NUCLEOTIDE SEQUENCE [LARGE SCALE GENOMIC DNA]</scope>
    <source>
        <strain evidence="2 3">JN14CK-3</strain>
    </source>
</reference>
<dbReference type="InterPro" id="IPR010093">
    <property type="entry name" value="SinI_DNA-bd"/>
</dbReference>
<dbReference type="InterPro" id="IPR041657">
    <property type="entry name" value="HTH_17"/>
</dbReference>
<organism evidence="2 3">
    <name type="scientific">Draconibacterium sediminis</name>
    <dbReference type="NCBI Taxonomy" id="1544798"/>
    <lineage>
        <taxon>Bacteria</taxon>
        <taxon>Pseudomonadati</taxon>
        <taxon>Bacteroidota</taxon>
        <taxon>Bacteroidia</taxon>
        <taxon>Marinilabiliales</taxon>
        <taxon>Prolixibacteraceae</taxon>
        <taxon>Draconibacterium</taxon>
    </lineage>
</organism>
<accession>A0A0D8JBD4</accession>
<name>A0A0D8JBD4_9BACT</name>